<evidence type="ECO:0000256" key="1">
    <source>
        <dbReference type="SAM" id="Phobius"/>
    </source>
</evidence>
<accession>R7V006</accession>
<reference evidence="5" key="1">
    <citation type="submission" date="2012-12" db="EMBL/GenBank/DDBJ databases">
        <authorList>
            <person name="Hellsten U."/>
            <person name="Grimwood J."/>
            <person name="Chapman J.A."/>
            <person name="Shapiro H."/>
            <person name="Aerts A."/>
            <person name="Otillar R.P."/>
            <person name="Terry A.Y."/>
            <person name="Boore J.L."/>
            <person name="Simakov O."/>
            <person name="Marletaz F."/>
            <person name="Cho S.-J."/>
            <person name="Edsinger-Gonzales E."/>
            <person name="Havlak P."/>
            <person name="Kuo D.-H."/>
            <person name="Larsson T."/>
            <person name="Lv J."/>
            <person name="Arendt D."/>
            <person name="Savage R."/>
            <person name="Osoegawa K."/>
            <person name="de Jong P."/>
            <person name="Lindberg D.R."/>
            <person name="Seaver E.C."/>
            <person name="Weisblat D.A."/>
            <person name="Putnam N.H."/>
            <person name="Grigoriev I.V."/>
            <person name="Rokhsar D.S."/>
        </authorList>
    </citation>
    <scope>NUCLEOTIDE SEQUENCE</scope>
    <source>
        <strain evidence="5">I ESC-2004</strain>
    </source>
</reference>
<organism evidence="3">
    <name type="scientific">Capitella teleta</name>
    <name type="common">Polychaete worm</name>
    <dbReference type="NCBI Taxonomy" id="283909"/>
    <lineage>
        <taxon>Eukaryota</taxon>
        <taxon>Metazoa</taxon>
        <taxon>Spiralia</taxon>
        <taxon>Lophotrochozoa</taxon>
        <taxon>Annelida</taxon>
        <taxon>Polychaeta</taxon>
        <taxon>Sedentaria</taxon>
        <taxon>Scolecida</taxon>
        <taxon>Capitellidae</taxon>
        <taxon>Capitella</taxon>
    </lineage>
</organism>
<keyword evidence="5" id="KW-1185">Reference proteome</keyword>
<evidence type="ECO:0000313" key="3">
    <source>
        <dbReference type="EMBL" id="ELU12158.1"/>
    </source>
</evidence>
<dbReference type="GO" id="GO:0016757">
    <property type="term" value="F:glycosyltransferase activity"/>
    <property type="evidence" value="ECO:0007669"/>
    <property type="project" value="InterPro"/>
</dbReference>
<dbReference type="EMBL" id="KB296161">
    <property type="protein sequence ID" value="ELU12158.1"/>
    <property type="molecule type" value="Genomic_DNA"/>
</dbReference>
<dbReference type="AlphaFoldDB" id="R7V006"/>
<feature type="transmembrane region" description="Helical" evidence="1">
    <location>
        <begin position="7"/>
        <end position="25"/>
    </location>
</feature>
<dbReference type="OrthoDB" id="2102136at2759"/>
<dbReference type="EMBL" id="AMQN01000809">
    <property type="status" value="NOT_ANNOTATED_CDS"/>
    <property type="molecule type" value="Genomic_DNA"/>
</dbReference>
<gene>
    <name evidence="3" type="ORF">CAPTEDRAFT_224997</name>
</gene>
<reference evidence="4" key="3">
    <citation type="submission" date="2015-06" db="UniProtKB">
        <authorList>
            <consortium name="EnsemblMetazoa"/>
        </authorList>
    </citation>
    <scope>IDENTIFICATION</scope>
</reference>
<evidence type="ECO:0000259" key="2">
    <source>
        <dbReference type="Pfam" id="PF04577"/>
    </source>
</evidence>
<evidence type="ECO:0000313" key="5">
    <source>
        <dbReference type="Proteomes" id="UP000014760"/>
    </source>
</evidence>
<keyword evidence="1" id="KW-0472">Membrane</keyword>
<feature type="domain" description="Glycosyltransferase 61 catalytic" evidence="2">
    <location>
        <begin position="291"/>
        <end position="461"/>
    </location>
</feature>
<evidence type="ECO:0000313" key="4">
    <source>
        <dbReference type="EnsemblMetazoa" id="CapteP224997"/>
    </source>
</evidence>
<dbReference type="STRING" id="283909.R7V006"/>
<protein>
    <recommendedName>
        <fullName evidence="2">Glycosyltransferase 61 catalytic domain-containing protein</fullName>
    </recommendedName>
</protein>
<dbReference type="Proteomes" id="UP000014760">
    <property type="component" value="Unassembled WGS sequence"/>
</dbReference>
<keyword evidence="1" id="KW-1133">Transmembrane helix</keyword>
<keyword evidence="1" id="KW-0812">Transmembrane</keyword>
<sequence length="522" mass="59450">MPSSRKITAILLNVGLIGMVTFIFLPPEIILKLTMIRYDINEPTQGGSKASKDTVSSQLVSVTSASASDRSVKTFKPKKVNDQARKRLDAQMKHILSYLDLYTKEIENTGRRLSQEEALDISTTTVYINGSAEGHFEKLKNFPSVSTVFFNKNFEEMKRYMIREYFDYTSNDCNLVEGKSVYGQGLGKELYNATCLEDLNSHLNSRPLQLQHLRLGLPQKFSHVPGHETWTYLNVIQNAVVMNTGDIMSRNLTLIPLRCKDKVRSRIPANLNAIKEHDAVLSVHQYWATGFYHSSLEGMPRLAPYVQFLNDNPHVKIHFQSNNPLQNVLGIRNFKERRLTEQNIHAKILYSPAGGQCGRSPLFTTQLLSMYARKHLDNSFRNKVVLIKRSHKRFFSRHSEIESMLRQEVTSRGLELFVFRDDPVPSLDITMKMFNEAILIVAPHGAGESNILYSQPGTALVEGLCWDELGRGNLCYRNTAQILGLRYHAVFYKTSCGKVTPDQLKEPVLFFLDHVDLLREST</sequence>
<dbReference type="Pfam" id="PF04577">
    <property type="entry name" value="Glyco_transf_61"/>
    <property type="match status" value="1"/>
</dbReference>
<name>R7V006_CAPTE</name>
<reference evidence="3 5" key="2">
    <citation type="journal article" date="2013" name="Nature">
        <title>Insights into bilaterian evolution from three spiralian genomes.</title>
        <authorList>
            <person name="Simakov O."/>
            <person name="Marletaz F."/>
            <person name="Cho S.J."/>
            <person name="Edsinger-Gonzales E."/>
            <person name="Havlak P."/>
            <person name="Hellsten U."/>
            <person name="Kuo D.H."/>
            <person name="Larsson T."/>
            <person name="Lv J."/>
            <person name="Arendt D."/>
            <person name="Savage R."/>
            <person name="Osoegawa K."/>
            <person name="de Jong P."/>
            <person name="Grimwood J."/>
            <person name="Chapman J.A."/>
            <person name="Shapiro H."/>
            <person name="Aerts A."/>
            <person name="Otillar R.P."/>
            <person name="Terry A.Y."/>
            <person name="Boore J.L."/>
            <person name="Grigoriev I.V."/>
            <person name="Lindberg D.R."/>
            <person name="Seaver E.C."/>
            <person name="Weisblat D.A."/>
            <person name="Putnam N.H."/>
            <person name="Rokhsar D.S."/>
        </authorList>
    </citation>
    <scope>NUCLEOTIDE SEQUENCE</scope>
    <source>
        <strain evidence="3 5">I ESC-2004</strain>
    </source>
</reference>
<dbReference type="InterPro" id="IPR049625">
    <property type="entry name" value="Glyco_transf_61_cat"/>
</dbReference>
<proteinExistence type="predicted"/>
<dbReference type="EnsemblMetazoa" id="CapteT224997">
    <property type="protein sequence ID" value="CapteP224997"/>
    <property type="gene ID" value="CapteG224997"/>
</dbReference>
<dbReference type="HOGENOM" id="CLU_032589_1_0_1"/>